<comment type="caution">
    <text evidence="4">The sequence shown here is derived from an EMBL/GenBank/DDBJ whole genome shotgun (WGS) entry which is preliminary data.</text>
</comment>
<evidence type="ECO:0000313" key="4">
    <source>
        <dbReference type="EMBL" id="GHH53494.1"/>
    </source>
</evidence>
<accession>A0A919KHR5</accession>
<keyword evidence="5" id="KW-1185">Reference proteome</keyword>
<protein>
    <recommendedName>
        <fullName evidence="3">N-acetyltransferase domain-containing protein</fullName>
    </recommendedName>
</protein>
<dbReference type="EMBL" id="BNBA01000012">
    <property type="protein sequence ID" value="GHH53494.1"/>
    <property type="molecule type" value="Genomic_DNA"/>
</dbReference>
<dbReference type="SUPFAM" id="SSF55729">
    <property type="entry name" value="Acyl-CoA N-acyltransferases (Nat)"/>
    <property type="match status" value="1"/>
</dbReference>
<reference evidence="4" key="1">
    <citation type="journal article" date="2014" name="Int. J. Syst. Evol. Microbiol.">
        <title>Complete genome sequence of Corynebacterium casei LMG S-19264T (=DSM 44701T), isolated from a smear-ripened cheese.</title>
        <authorList>
            <consortium name="US DOE Joint Genome Institute (JGI-PGF)"/>
            <person name="Walter F."/>
            <person name="Albersmeier A."/>
            <person name="Kalinowski J."/>
            <person name="Ruckert C."/>
        </authorList>
    </citation>
    <scope>NUCLEOTIDE SEQUENCE</scope>
    <source>
        <strain evidence="4">JCM 13306</strain>
    </source>
</reference>
<dbReference type="PANTHER" id="PTHR43877">
    <property type="entry name" value="AMINOALKYLPHOSPHONATE N-ACETYLTRANSFERASE-RELATED-RELATED"/>
    <property type="match status" value="1"/>
</dbReference>
<dbReference type="PROSITE" id="PS51186">
    <property type="entry name" value="GNAT"/>
    <property type="match status" value="1"/>
</dbReference>
<dbReference type="Pfam" id="PF00583">
    <property type="entry name" value="Acetyltransf_1"/>
    <property type="match status" value="1"/>
</dbReference>
<dbReference type="Gene3D" id="3.40.630.30">
    <property type="match status" value="1"/>
</dbReference>
<dbReference type="Proteomes" id="UP000623958">
    <property type="component" value="Unassembled WGS sequence"/>
</dbReference>
<proteinExistence type="predicted"/>
<dbReference type="AlphaFoldDB" id="A0A919KHR5"/>
<name>A0A919KHR5_9XANT</name>
<keyword evidence="2" id="KW-0012">Acyltransferase</keyword>
<dbReference type="InterPro" id="IPR016181">
    <property type="entry name" value="Acyl_CoA_acyltransferase"/>
</dbReference>
<evidence type="ECO:0000259" key="3">
    <source>
        <dbReference type="PROSITE" id="PS51186"/>
    </source>
</evidence>
<gene>
    <name evidence="4" type="ORF">GCM10009090_18950</name>
</gene>
<keyword evidence="1" id="KW-0808">Transferase</keyword>
<evidence type="ECO:0000313" key="5">
    <source>
        <dbReference type="Proteomes" id="UP000623958"/>
    </source>
</evidence>
<dbReference type="InterPro" id="IPR050832">
    <property type="entry name" value="Bact_Acetyltransf"/>
</dbReference>
<organism evidence="4 5">
    <name type="scientific">Xanthomonas boreopolis</name>
    <dbReference type="NCBI Taxonomy" id="86183"/>
    <lineage>
        <taxon>Bacteria</taxon>
        <taxon>Pseudomonadati</taxon>
        <taxon>Pseudomonadota</taxon>
        <taxon>Gammaproteobacteria</taxon>
        <taxon>Lysobacterales</taxon>
        <taxon>Lysobacteraceae</taxon>
        <taxon>Xanthomonas</taxon>
    </lineage>
</organism>
<sequence>MSFLVRPARPEDAAEMARLLTQLGYPVGEAEAAARWRAIAASPRHAVFVAAAAEGPLAGLVAVERRLMLELGERCEIVALVVDAHLRRGGVGRALADAARAWAQAGPGGAMMVRSSVAREASHRFYERVGFRNIKTQHVYELRLE</sequence>
<dbReference type="RefSeq" id="WP_434029223.1">
    <property type="nucleotide sequence ID" value="NZ_BNBA01000012.1"/>
</dbReference>
<feature type="domain" description="N-acetyltransferase" evidence="3">
    <location>
        <begin position="3"/>
        <end position="145"/>
    </location>
</feature>
<dbReference type="GO" id="GO:0016747">
    <property type="term" value="F:acyltransferase activity, transferring groups other than amino-acyl groups"/>
    <property type="evidence" value="ECO:0007669"/>
    <property type="project" value="InterPro"/>
</dbReference>
<dbReference type="InterPro" id="IPR000182">
    <property type="entry name" value="GNAT_dom"/>
</dbReference>
<evidence type="ECO:0000256" key="2">
    <source>
        <dbReference type="ARBA" id="ARBA00023315"/>
    </source>
</evidence>
<reference evidence="4" key="2">
    <citation type="submission" date="2020-09" db="EMBL/GenBank/DDBJ databases">
        <authorList>
            <person name="Sun Q."/>
            <person name="Ohkuma M."/>
        </authorList>
    </citation>
    <scope>NUCLEOTIDE SEQUENCE</scope>
    <source>
        <strain evidence="4">JCM 13306</strain>
    </source>
</reference>
<evidence type="ECO:0000256" key="1">
    <source>
        <dbReference type="ARBA" id="ARBA00022679"/>
    </source>
</evidence>